<dbReference type="GO" id="GO:0050661">
    <property type="term" value="F:NADP binding"/>
    <property type="evidence" value="ECO:0007669"/>
    <property type="project" value="InterPro"/>
</dbReference>
<feature type="region of interest" description="Disordered" evidence="5">
    <location>
        <begin position="291"/>
        <end position="312"/>
    </location>
</feature>
<dbReference type="InterPro" id="IPR015815">
    <property type="entry name" value="HIBADH-related"/>
</dbReference>
<dbReference type="InterPro" id="IPR006115">
    <property type="entry name" value="6PGDH_NADP-bd"/>
</dbReference>
<gene>
    <name evidence="8" type="ORF">SLS62_004488</name>
</gene>
<dbReference type="Pfam" id="PF14833">
    <property type="entry name" value="NAD_binding_11"/>
    <property type="match status" value="1"/>
</dbReference>
<dbReference type="PANTHER" id="PTHR43580:SF8">
    <property type="entry name" value="6-PHOSPHOGLUCONATE DEHYDROGENASE NADP-BINDING DOMAIN-CONTAINING PROTEIN-RELATED"/>
    <property type="match status" value="1"/>
</dbReference>
<keyword evidence="9" id="KW-1185">Reference proteome</keyword>
<dbReference type="InterPro" id="IPR013328">
    <property type="entry name" value="6PGD_dom2"/>
</dbReference>
<dbReference type="PIRSF" id="PIRSF000103">
    <property type="entry name" value="HIBADH"/>
    <property type="match status" value="1"/>
</dbReference>
<keyword evidence="3" id="KW-0520">NAD</keyword>
<evidence type="ECO:0000256" key="5">
    <source>
        <dbReference type="SAM" id="MobiDB-lite"/>
    </source>
</evidence>
<evidence type="ECO:0000256" key="4">
    <source>
        <dbReference type="PIRSR" id="PIRSR000103-1"/>
    </source>
</evidence>
<feature type="domain" description="6-phosphogluconate dehydrogenase NADP-binding" evidence="6">
    <location>
        <begin position="12"/>
        <end position="169"/>
    </location>
</feature>
<dbReference type="SUPFAM" id="SSF51735">
    <property type="entry name" value="NAD(P)-binding Rossmann-fold domains"/>
    <property type="match status" value="1"/>
</dbReference>
<accession>A0AAN9URD3</accession>
<evidence type="ECO:0000259" key="7">
    <source>
        <dbReference type="Pfam" id="PF14833"/>
    </source>
</evidence>
<evidence type="ECO:0000256" key="3">
    <source>
        <dbReference type="ARBA" id="ARBA00023027"/>
    </source>
</evidence>
<dbReference type="PANTHER" id="PTHR43580">
    <property type="entry name" value="OXIDOREDUCTASE GLYR1-RELATED"/>
    <property type="match status" value="1"/>
</dbReference>
<dbReference type="InterPro" id="IPR008927">
    <property type="entry name" value="6-PGluconate_DH-like_C_sf"/>
</dbReference>
<dbReference type="InterPro" id="IPR036291">
    <property type="entry name" value="NAD(P)-bd_dom_sf"/>
</dbReference>
<dbReference type="SUPFAM" id="SSF48179">
    <property type="entry name" value="6-phosphogluconate dehydrogenase C-terminal domain-like"/>
    <property type="match status" value="1"/>
</dbReference>
<dbReference type="AlphaFoldDB" id="A0AAN9URD3"/>
<evidence type="ECO:0000259" key="6">
    <source>
        <dbReference type="Pfam" id="PF03446"/>
    </source>
</evidence>
<dbReference type="Pfam" id="PF03446">
    <property type="entry name" value="NAD_binding_2"/>
    <property type="match status" value="1"/>
</dbReference>
<evidence type="ECO:0008006" key="10">
    <source>
        <dbReference type="Google" id="ProtNLM"/>
    </source>
</evidence>
<reference evidence="8 9" key="1">
    <citation type="submission" date="2024-02" db="EMBL/GenBank/DDBJ databases">
        <title>De novo assembly and annotation of 12 fungi associated with fruit tree decline syndrome in Ontario, Canada.</title>
        <authorList>
            <person name="Sulman M."/>
            <person name="Ellouze W."/>
            <person name="Ilyukhin E."/>
        </authorList>
    </citation>
    <scope>NUCLEOTIDE SEQUENCE [LARGE SCALE GENOMIC DNA]</scope>
    <source>
        <strain evidence="8 9">M11/M66-122</strain>
    </source>
</reference>
<dbReference type="GO" id="GO:0051287">
    <property type="term" value="F:NAD binding"/>
    <property type="evidence" value="ECO:0007669"/>
    <property type="project" value="InterPro"/>
</dbReference>
<protein>
    <recommendedName>
        <fullName evidence="10">6-phosphogluconate dehydrogenase</fullName>
    </recommendedName>
</protein>
<dbReference type="Proteomes" id="UP001320420">
    <property type="component" value="Unassembled WGS sequence"/>
</dbReference>
<proteinExistence type="inferred from homology"/>
<dbReference type="Gene3D" id="3.40.50.720">
    <property type="entry name" value="NAD(P)-binding Rossmann-like Domain"/>
    <property type="match status" value="1"/>
</dbReference>
<evidence type="ECO:0000313" key="9">
    <source>
        <dbReference type="Proteomes" id="UP001320420"/>
    </source>
</evidence>
<evidence type="ECO:0000256" key="1">
    <source>
        <dbReference type="ARBA" id="ARBA00007598"/>
    </source>
</evidence>
<dbReference type="EMBL" id="JAKJXP020000027">
    <property type="protein sequence ID" value="KAK7753630.1"/>
    <property type="molecule type" value="Genomic_DNA"/>
</dbReference>
<dbReference type="GO" id="GO:0016491">
    <property type="term" value="F:oxidoreductase activity"/>
    <property type="evidence" value="ECO:0007669"/>
    <property type="project" value="UniProtKB-KW"/>
</dbReference>
<comment type="similarity">
    <text evidence="1">Belongs to the HIBADH-related family. NP60 subfamily.</text>
</comment>
<feature type="domain" description="3-hydroxyisobutyrate dehydrogenase-like NAD-binding" evidence="7">
    <location>
        <begin position="184"/>
        <end position="289"/>
    </location>
</feature>
<dbReference type="InterPro" id="IPR051265">
    <property type="entry name" value="HIBADH-related_NP60_sf"/>
</dbReference>
<keyword evidence="2" id="KW-0560">Oxidoreductase</keyword>
<comment type="caution">
    <text evidence="8">The sequence shown here is derived from an EMBL/GenBank/DDBJ whole genome shotgun (WGS) entry which is preliminary data.</text>
</comment>
<dbReference type="Gene3D" id="1.10.1040.10">
    <property type="entry name" value="N-(1-d-carboxylethyl)-l-norvaline Dehydrogenase, domain 2"/>
    <property type="match status" value="1"/>
</dbReference>
<organism evidence="8 9">
    <name type="scientific">Diatrype stigma</name>
    <dbReference type="NCBI Taxonomy" id="117547"/>
    <lineage>
        <taxon>Eukaryota</taxon>
        <taxon>Fungi</taxon>
        <taxon>Dikarya</taxon>
        <taxon>Ascomycota</taxon>
        <taxon>Pezizomycotina</taxon>
        <taxon>Sordariomycetes</taxon>
        <taxon>Xylariomycetidae</taxon>
        <taxon>Xylariales</taxon>
        <taxon>Diatrypaceae</taxon>
        <taxon>Diatrype</taxon>
    </lineage>
</organism>
<evidence type="ECO:0000256" key="2">
    <source>
        <dbReference type="ARBA" id="ARBA00023002"/>
    </source>
</evidence>
<evidence type="ECO:0000313" key="8">
    <source>
        <dbReference type="EMBL" id="KAK7753630.1"/>
    </source>
</evidence>
<name>A0AAN9URD3_9PEZI</name>
<feature type="active site" evidence="4">
    <location>
        <position position="186"/>
    </location>
</feature>
<dbReference type="InterPro" id="IPR029154">
    <property type="entry name" value="HIBADH-like_NADP-bd"/>
</dbReference>
<sequence length="342" mass="35276">MASPTTAPGIRLGWIGLGSMGNAMAKNIHRHLVAQGLPPLRFFNRTASKGDALEALGGTRCASVAAVAADSDVIFISASDDEAVQSIIEQIIDSGPGDIAGKTVVDTTTVHPDTTKAATARLRRAGADFAAAPVFGATPVAEAGRLLVAFAGAAAAFERVAPFLEGVVAREVLRVGEAPEQAMLLKTTGNFLMAGLMELIAEAHVFAEKTGLPAAAVEALLERNFGAVAHSDSVRMSGVYLPGRGQAPWSGLDLALKDVGHGVALGRRAGAPLPAAELALGHLRRAKAWAEEEVEGKRDGGNGGSGSAAAPRALDSSSLYGVVRQDAGLDFRTEFVKRRDAE</sequence>